<gene>
    <name evidence="1" type="ORF">PCON_06392</name>
</gene>
<evidence type="ECO:0000313" key="1">
    <source>
        <dbReference type="EMBL" id="CCX06805.1"/>
    </source>
</evidence>
<evidence type="ECO:0000313" key="2">
    <source>
        <dbReference type="Proteomes" id="UP000018144"/>
    </source>
</evidence>
<proteinExistence type="predicted"/>
<dbReference type="Proteomes" id="UP000018144">
    <property type="component" value="Unassembled WGS sequence"/>
</dbReference>
<organism evidence="1 2">
    <name type="scientific">Pyronema omphalodes (strain CBS 100304)</name>
    <name type="common">Pyronema confluens</name>
    <dbReference type="NCBI Taxonomy" id="1076935"/>
    <lineage>
        <taxon>Eukaryota</taxon>
        <taxon>Fungi</taxon>
        <taxon>Dikarya</taxon>
        <taxon>Ascomycota</taxon>
        <taxon>Pezizomycotina</taxon>
        <taxon>Pezizomycetes</taxon>
        <taxon>Pezizales</taxon>
        <taxon>Pyronemataceae</taxon>
        <taxon>Pyronema</taxon>
    </lineage>
</organism>
<dbReference type="EMBL" id="HF935315">
    <property type="protein sequence ID" value="CCX06805.1"/>
    <property type="molecule type" value="Genomic_DNA"/>
</dbReference>
<sequence length="95" mass="11112">MRTHPILRRLFLVRRKLLGKNYTRPTSSASTAYHNKTPRQGFETILRFEKLRLWENVLWGKATTNYIAPEMMVQLGAASVAAWALYEMNRMEGRV</sequence>
<dbReference type="AlphaFoldDB" id="U4KYR4"/>
<accession>U4KYR4</accession>
<reference evidence="1 2" key="1">
    <citation type="journal article" date="2013" name="PLoS Genet.">
        <title>The genome and development-dependent transcriptomes of Pyronema confluens: a window into fungal evolution.</title>
        <authorList>
            <person name="Traeger S."/>
            <person name="Altegoer F."/>
            <person name="Freitag M."/>
            <person name="Gabaldon T."/>
            <person name="Kempken F."/>
            <person name="Kumar A."/>
            <person name="Marcet-Houben M."/>
            <person name="Poggeler S."/>
            <person name="Stajich J.E."/>
            <person name="Nowrousian M."/>
        </authorList>
    </citation>
    <scope>NUCLEOTIDE SEQUENCE [LARGE SCALE GENOMIC DNA]</scope>
    <source>
        <strain evidence="2">CBS 100304</strain>
        <tissue evidence="1">Vegetative mycelium</tissue>
    </source>
</reference>
<protein>
    <submittedName>
        <fullName evidence="1">Uncharacterized protein</fullName>
    </submittedName>
</protein>
<name>U4KYR4_PYROM</name>
<keyword evidence="2" id="KW-1185">Reference proteome</keyword>